<dbReference type="AlphaFoldDB" id="A0AA39KRB5"/>
<name>A0AA39KRB5_9HYME</name>
<evidence type="ECO:0000313" key="3">
    <source>
        <dbReference type="Proteomes" id="UP001168990"/>
    </source>
</evidence>
<keyword evidence="1" id="KW-0175">Coiled coil</keyword>
<gene>
    <name evidence="2" type="ORF">PV328_008790</name>
</gene>
<proteinExistence type="predicted"/>
<feature type="coiled-coil region" evidence="1">
    <location>
        <begin position="229"/>
        <end position="326"/>
    </location>
</feature>
<evidence type="ECO:0000256" key="1">
    <source>
        <dbReference type="SAM" id="Coils"/>
    </source>
</evidence>
<evidence type="ECO:0000313" key="2">
    <source>
        <dbReference type="EMBL" id="KAK0171023.1"/>
    </source>
</evidence>
<protein>
    <submittedName>
        <fullName evidence="2">Uncharacterized protein</fullName>
    </submittedName>
</protein>
<feature type="coiled-coil region" evidence="1">
    <location>
        <begin position="355"/>
        <end position="438"/>
    </location>
</feature>
<dbReference type="Proteomes" id="UP001168990">
    <property type="component" value="Unassembled WGS sequence"/>
</dbReference>
<reference evidence="2" key="2">
    <citation type="submission" date="2023-03" db="EMBL/GenBank/DDBJ databases">
        <authorList>
            <person name="Inwood S.N."/>
            <person name="Skelly J.G."/>
            <person name="Guhlin J."/>
            <person name="Harrop T.W.R."/>
            <person name="Goldson S.G."/>
            <person name="Dearden P.K."/>
        </authorList>
    </citation>
    <scope>NUCLEOTIDE SEQUENCE</scope>
    <source>
        <strain evidence="2">Irish</strain>
        <tissue evidence="2">Whole body</tissue>
    </source>
</reference>
<keyword evidence="3" id="KW-1185">Reference proteome</keyword>
<organism evidence="2 3">
    <name type="scientific">Microctonus aethiopoides</name>
    <dbReference type="NCBI Taxonomy" id="144406"/>
    <lineage>
        <taxon>Eukaryota</taxon>
        <taxon>Metazoa</taxon>
        <taxon>Ecdysozoa</taxon>
        <taxon>Arthropoda</taxon>
        <taxon>Hexapoda</taxon>
        <taxon>Insecta</taxon>
        <taxon>Pterygota</taxon>
        <taxon>Neoptera</taxon>
        <taxon>Endopterygota</taxon>
        <taxon>Hymenoptera</taxon>
        <taxon>Apocrita</taxon>
        <taxon>Ichneumonoidea</taxon>
        <taxon>Braconidae</taxon>
        <taxon>Euphorinae</taxon>
        <taxon>Microctonus</taxon>
    </lineage>
</organism>
<comment type="caution">
    <text evidence="2">The sequence shown here is derived from an EMBL/GenBank/DDBJ whole genome shotgun (WGS) entry which is preliminary data.</text>
</comment>
<reference evidence="2" key="1">
    <citation type="journal article" date="2023" name="bioRxiv">
        <title>Scaffold-level genome assemblies of two parasitoid biocontrol wasps reveal the parthenogenesis mechanism and an associated novel virus.</title>
        <authorList>
            <person name="Inwood S."/>
            <person name="Skelly J."/>
            <person name="Guhlin J."/>
            <person name="Harrop T."/>
            <person name="Goldson S."/>
            <person name="Dearden P."/>
        </authorList>
    </citation>
    <scope>NUCLEOTIDE SEQUENCE</scope>
    <source>
        <strain evidence="2">Irish</strain>
        <tissue evidence="2">Whole body</tissue>
    </source>
</reference>
<sequence length="482" mass="54434">MPQTSSTAIKRNDYSWQSSLPRTLHPLKNRKTPSTTAVSTIGTKNLTKCVSRQLQVSSKCPKKFYVKEPSTTLISPTRFKSPCKSKNLNSVEASTCPSTGSSQPASSCRKSQSMIELSPARFNSIGNNNLRSGMELKGQLAIKRTTLSSLISKSHGDLQNNNLQIITESNKEQLEEVSKKAGSLICHTLILNAWRQRREEVKTLQGTIQKLVEQIDHSQLQIVVLRRLLDTENNRIGQLSAEVHRTKAQLENTIKEKNELAAEKEILENDAKKFQEVSEERRLISENWKNELLSTKSQLKAVEIQMERDREKLSKLREDKKILLERVLTNEALAAEHSEKAEQAGMISKDLHEQISAQIGTINKLQDDKNQLTRELKDAETENINLKNSLSTMNDTKESLNLQAENLTIQLNDREAALRRIESAYNTQLIELNDLREQLLRQSQQTGWSGRMLQIAGSMVRAPGAILRTLSFLSLPSIVRHP</sequence>
<dbReference type="EMBL" id="JAQQBS010000003">
    <property type="protein sequence ID" value="KAK0171023.1"/>
    <property type="molecule type" value="Genomic_DNA"/>
</dbReference>
<accession>A0AA39KRB5</accession>